<reference evidence="1 2" key="1">
    <citation type="submission" date="2017-06" db="EMBL/GenBank/DDBJ databases">
        <title>Comparative genomic analysis of Ambrosia Fusariam Clade fungi.</title>
        <authorList>
            <person name="Stajich J.E."/>
            <person name="Carrillo J."/>
            <person name="Kijimoto T."/>
            <person name="Eskalen A."/>
            <person name="O'Donnell K."/>
            <person name="Kasson M."/>
        </authorList>
    </citation>
    <scope>NUCLEOTIDE SEQUENCE [LARGE SCALE GENOMIC DNA]</scope>
    <source>
        <strain evidence="1 2">NRRL62584</strain>
    </source>
</reference>
<organism evidence="1 2">
    <name type="scientific">Fusarium duplospermum</name>
    <dbReference type="NCBI Taxonomy" id="1325734"/>
    <lineage>
        <taxon>Eukaryota</taxon>
        <taxon>Fungi</taxon>
        <taxon>Dikarya</taxon>
        <taxon>Ascomycota</taxon>
        <taxon>Pezizomycotina</taxon>
        <taxon>Sordariomycetes</taxon>
        <taxon>Hypocreomycetidae</taxon>
        <taxon>Hypocreales</taxon>
        <taxon>Nectriaceae</taxon>
        <taxon>Fusarium</taxon>
        <taxon>Fusarium solani species complex</taxon>
    </lineage>
</organism>
<dbReference type="Proteomes" id="UP000288168">
    <property type="component" value="Unassembled WGS sequence"/>
</dbReference>
<dbReference type="AlphaFoldDB" id="A0A428NSH7"/>
<name>A0A428NSH7_9HYPO</name>
<protein>
    <submittedName>
        <fullName evidence="1">Uncharacterized protein</fullName>
    </submittedName>
</protein>
<dbReference type="EMBL" id="NKCI01000315">
    <property type="protein sequence ID" value="RSL43702.1"/>
    <property type="molecule type" value="Genomic_DNA"/>
</dbReference>
<comment type="caution">
    <text evidence="1">The sequence shown here is derived from an EMBL/GenBank/DDBJ whole genome shotgun (WGS) entry which is preliminary data.</text>
</comment>
<accession>A0A428NSH7</accession>
<sequence>MPPSGHQLATYSHFPPREIAFPPAQKLDETQFLQEFNLDAGSTIPFWPSSFQFNDMGSGPGFSPWWLNGHLSGTFSDLFNNITFDPGWEMVQPTTFFFPEGATEPFSLSPAWLSGVSSAYSNKQGFSTENSEVLLANT</sequence>
<evidence type="ECO:0000313" key="1">
    <source>
        <dbReference type="EMBL" id="RSL43702.1"/>
    </source>
</evidence>
<gene>
    <name evidence="1" type="ORF">CEP54_014974</name>
</gene>
<evidence type="ECO:0000313" key="2">
    <source>
        <dbReference type="Proteomes" id="UP000288168"/>
    </source>
</evidence>
<keyword evidence="2" id="KW-1185">Reference proteome</keyword>
<proteinExistence type="predicted"/>